<dbReference type="InterPro" id="IPR007044">
    <property type="entry name" value="Cyclodeamin/CycHdrlase"/>
</dbReference>
<keyword evidence="3" id="KW-1185">Reference proteome</keyword>
<feature type="domain" description="Cyclodeaminase/cyclohydrolase" evidence="1">
    <location>
        <begin position="6"/>
        <end position="184"/>
    </location>
</feature>
<dbReference type="Pfam" id="PF04961">
    <property type="entry name" value="FTCD_C"/>
    <property type="match status" value="1"/>
</dbReference>
<evidence type="ECO:0000313" key="3">
    <source>
        <dbReference type="Proteomes" id="UP000295063"/>
    </source>
</evidence>
<organism evidence="2 3">
    <name type="scientific">Anaerospora hongkongensis</name>
    <dbReference type="NCBI Taxonomy" id="244830"/>
    <lineage>
        <taxon>Bacteria</taxon>
        <taxon>Bacillati</taxon>
        <taxon>Bacillota</taxon>
        <taxon>Negativicutes</taxon>
        <taxon>Selenomonadales</taxon>
        <taxon>Sporomusaceae</taxon>
        <taxon>Anaerospora</taxon>
    </lineage>
</organism>
<evidence type="ECO:0000259" key="1">
    <source>
        <dbReference type="Pfam" id="PF04961"/>
    </source>
</evidence>
<dbReference type="Proteomes" id="UP000295063">
    <property type="component" value="Unassembled WGS sequence"/>
</dbReference>
<dbReference type="OrthoDB" id="1683389at2"/>
<gene>
    <name evidence="2" type="ORF">EV210_12426</name>
</gene>
<proteinExistence type="predicted"/>
<dbReference type="AlphaFoldDB" id="A0A4R1PLR8"/>
<dbReference type="Gene3D" id="1.20.120.680">
    <property type="entry name" value="Formiminotetrahydrofolate cyclodeaminase monomer, up-and-down helical bundle"/>
    <property type="match status" value="1"/>
</dbReference>
<comment type="caution">
    <text evidence="2">The sequence shown here is derived from an EMBL/GenBank/DDBJ whole genome shotgun (WGS) entry which is preliminary data.</text>
</comment>
<dbReference type="RefSeq" id="WP_132083588.1">
    <property type="nucleotide sequence ID" value="NZ_SLUI01000024.1"/>
</dbReference>
<name>A0A4R1PLR8_9FIRM</name>
<accession>A0A4R1PLR8</accession>
<dbReference type="GO" id="GO:0003824">
    <property type="term" value="F:catalytic activity"/>
    <property type="evidence" value="ECO:0007669"/>
    <property type="project" value="InterPro"/>
</dbReference>
<reference evidence="2 3" key="1">
    <citation type="submission" date="2019-03" db="EMBL/GenBank/DDBJ databases">
        <title>Genomic Encyclopedia of Type Strains, Phase IV (KMG-IV): sequencing the most valuable type-strain genomes for metagenomic binning, comparative biology and taxonomic classification.</title>
        <authorList>
            <person name="Goeker M."/>
        </authorList>
    </citation>
    <scope>NUCLEOTIDE SEQUENCE [LARGE SCALE GENOMIC DNA]</scope>
    <source>
        <strain evidence="2 3">DSM 15969</strain>
    </source>
</reference>
<dbReference type="InterPro" id="IPR036178">
    <property type="entry name" value="Formintransfe-cycloase-like_sf"/>
</dbReference>
<protein>
    <submittedName>
        <fullName evidence="2">Formiminotetrahydrofolate cyclodeaminase</fullName>
    </submittedName>
</protein>
<sequence length="219" mass="23499">MLVTLTIDKYAEQLASKASTPGGGSAAALTGLLGVSLMEMSVNLTLGRPQYAEHEEMLQTQIAQLAKVHLSLQELIDRDALAFGKVMAAYKMPKDTDFEKAHRSEGIQQALKQAAEVPLAIARYSLEALEIGKLLLGRINPQVVSDLAVGAQNSYAAVMGALLNTSINLPLLSNKALASALKGQLLHTRTAADQLLSEIQAHIYSEEPFTVMQAEAMDK</sequence>
<dbReference type="EMBL" id="SLUI01000024">
    <property type="protein sequence ID" value="TCL32168.1"/>
    <property type="molecule type" value="Genomic_DNA"/>
</dbReference>
<evidence type="ECO:0000313" key="2">
    <source>
        <dbReference type="EMBL" id="TCL32168.1"/>
    </source>
</evidence>
<dbReference type="SUPFAM" id="SSF101262">
    <property type="entry name" value="Methenyltetrahydrofolate cyclohydrolase-like"/>
    <property type="match status" value="1"/>
</dbReference>